<feature type="modified residue" description="4-aspartylphosphate" evidence="3">
    <location>
        <position position="52"/>
    </location>
</feature>
<comment type="caution">
    <text evidence="5">The sequence shown here is derived from an EMBL/GenBank/DDBJ whole genome shotgun (WGS) entry which is preliminary data.</text>
</comment>
<dbReference type="PROSITE" id="PS50110">
    <property type="entry name" value="RESPONSE_REGULATORY"/>
    <property type="match status" value="1"/>
</dbReference>
<protein>
    <submittedName>
        <fullName evidence="5">Response regulator</fullName>
    </submittedName>
</protein>
<dbReference type="PANTHER" id="PTHR44591:SF14">
    <property type="entry name" value="PROTEIN PILG"/>
    <property type="match status" value="1"/>
</dbReference>
<evidence type="ECO:0000256" key="1">
    <source>
        <dbReference type="ARBA" id="ARBA00022553"/>
    </source>
</evidence>
<name>A0ABN7KMC3_9BACT</name>
<dbReference type="InterPro" id="IPR050595">
    <property type="entry name" value="Bact_response_regulator"/>
</dbReference>
<keyword evidence="1 3" id="KW-0597">Phosphoprotein</keyword>
<sequence>MALILVADDDAKVCRWLRTVLEMEGYRVVEAADGRQAMRTIQPGAPDLVMLDIHLPVHDGVQTILRLQSQQVPVKVLAVSGQAVRDYDIRKIAAIFGAHGTLEQPFSVDRLLLGVQALIGPVHPHVA</sequence>
<evidence type="ECO:0000259" key="4">
    <source>
        <dbReference type="PROSITE" id="PS50110"/>
    </source>
</evidence>
<dbReference type="PANTHER" id="PTHR44591">
    <property type="entry name" value="STRESS RESPONSE REGULATOR PROTEIN 1"/>
    <property type="match status" value="1"/>
</dbReference>
<dbReference type="Proteomes" id="UP000675880">
    <property type="component" value="Unassembled WGS sequence"/>
</dbReference>
<dbReference type="InterPro" id="IPR011006">
    <property type="entry name" value="CheY-like_superfamily"/>
</dbReference>
<dbReference type="SUPFAM" id="SSF52172">
    <property type="entry name" value="CheY-like"/>
    <property type="match status" value="1"/>
</dbReference>
<feature type="domain" description="Response regulatory" evidence="4">
    <location>
        <begin position="3"/>
        <end position="119"/>
    </location>
</feature>
<reference evidence="5 6" key="1">
    <citation type="submission" date="2021-02" db="EMBL/GenBank/DDBJ databases">
        <authorList>
            <person name="Han P."/>
        </authorList>
    </citation>
    <scope>NUCLEOTIDE SEQUENCE [LARGE SCALE GENOMIC DNA]</scope>
    <source>
        <strain evidence="5">Candidatus Nitrospira sp. ZN2</strain>
    </source>
</reference>
<dbReference type="RefSeq" id="WP_213040565.1">
    <property type="nucleotide sequence ID" value="NZ_CAJNBJ010000001.1"/>
</dbReference>
<keyword evidence="2" id="KW-0902">Two-component regulatory system</keyword>
<organism evidence="5 6">
    <name type="scientific">Nitrospira defluvii</name>
    <dbReference type="NCBI Taxonomy" id="330214"/>
    <lineage>
        <taxon>Bacteria</taxon>
        <taxon>Pseudomonadati</taxon>
        <taxon>Nitrospirota</taxon>
        <taxon>Nitrospiria</taxon>
        <taxon>Nitrospirales</taxon>
        <taxon>Nitrospiraceae</taxon>
        <taxon>Nitrospira</taxon>
    </lineage>
</organism>
<gene>
    <name evidence="5" type="ORF">NSPZN2_10714</name>
</gene>
<accession>A0ABN7KMC3</accession>
<keyword evidence="6" id="KW-1185">Reference proteome</keyword>
<dbReference type="InterPro" id="IPR001789">
    <property type="entry name" value="Sig_transdc_resp-reg_receiver"/>
</dbReference>
<dbReference type="SMART" id="SM00448">
    <property type="entry name" value="REC"/>
    <property type="match status" value="1"/>
</dbReference>
<dbReference type="Gene3D" id="3.40.50.2300">
    <property type="match status" value="1"/>
</dbReference>
<evidence type="ECO:0000313" key="6">
    <source>
        <dbReference type="Proteomes" id="UP000675880"/>
    </source>
</evidence>
<dbReference type="EMBL" id="CAJNBJ010000001">
    <property type="protein sequence ID" value="CAE6700584.1"/>
    <property type="molecule type" value="Genomic_DNA"/>
</dbReference>
<proteinExistence type="predicted"/>
<evidence type="ECO:0000256" key="3">
    <source>
        <dbReference type="PROSITE-ProRule" id="PRU00169"/>
    </source>
</evidence>
<evidence type="ECO:0000256" key="2">
    <source>
        <dbReference type="ARBA" id="ARBA00023012"/>
    </source>
</evidence>
<evidence type="ECO:0000313" key="5">
    <source>
        <dbReference type="EMBL" id="CAE6700584.1"/>
    </source>
</evidence>
<dbReference type="Pfam" id="PF00072">
    <property type="entry name" value="Response_reg"/>
    <property type="match status" value="1"/>
</dbReference>